<feature type="domain" description="CSD" evidence="7">
    <location>
        <begin position="214"/>
        <end position="278"/>
    </location>
</feature>
<dbReference type="InterPro" id="IPR056400">
    <property type="entry name" value="CSDE1"/>
</dbReference>
<evidence type="ECO:0000256" key="2">
    <source>
        <dbReference type="ARBA" id="ARBA00022490"/>
    </source>
</evidence>
<feature type="compositionally biased region" description="Polar residues" evidence="6">
    <location>
        <begin position="479"/>
        <end position="496"/>
    </location>
</feature>
<evidence type="ECO:0000256" key="6">
    <source>
        <dbReference type="SAM" id="MobiDB-lite"/>
    </source>
</evidence>
<keyword evidence="2" id="KW-0963">Cytoplasm</keyword>
<dbReference type="Proteomes" id="UP000663852">
    <property type="component" value="Unassembled WGS sequence"/>
</dbReference>
<dbReference type="InterPro" id="IPR002059">
    <property type="entry name" value="CSP_DNA-bd"/>
</dbReference>
<feature type="region of interest" description="Disordered" evidence="6">
    <location>
        <begin position="1"/>
        <end position="43"/>
    </location>
</feature>
<comment type="subcellular location">
    <subcellularLocation>
        <location evidence="1">Cytoplasm</location>
    </subcellularLocation>
</comment>
<evidence type="ECO:0000313" key="9">
    <source>
        <dbReference type="Proteomes" id="UP000663852"/>
    </source>
</evidence>
<dbReference type="CDD" id="cd04458">
    <property type="entry name" value="CSP_CDS"/>
    <property type="match status" value="1"/>
</dbReference>
<dbReference type="Pfam" id="PF23456">
    <property type="entry name" value="CSDE1"/>
    <property type="match status" value="1"/>
</dbReference>
<feature type="compositionally biased region" description="Polar residues" evidence="6">
    <location>
        <begin position="14"/>
        <end position="43"/>
    </location>
</feature>
<dbReference type="AlphaFoldDB" id="A0A814V6Q4"/>
<feature type="region of interest" description="Disordered" evidence="6">
    <location>
        <begin position="472"/>
        <end position="496"/>
    </location>
</feature>
<protein>
    <recommendedName>
        <fullName evidence="7">CSD domain-containing protein</fullName>
    </recommendedName>
</protein>
<name>A0A814V6Q4_ADIRI</name>
<gene>
    <name evidence="8" type="ORF">EDS130_LOCUS24337</name>
</gene>
<dbReference type="GO" id="GO:0005737">
    <property type="term" value="C:cytoplasm"/>
    <property type="evidence" value="ECO:0007669"/>
    <property type="project" value="UniProtKB-SubCell"/>
</dbReference>
<dbReference type="OrthoDB" id="74319at2759"/>
<evidence type="ECO:0000313" key="8">
    <source>
        <dbReference type="EMBL" id="CAF1182745.1"/>
    </source>
</evidence>
<dbReference type="InterPro" id="IPR011129">
    <property type="entry name" value="CSD"/>
</dbReference>
<evidence type="ECO:0000256" key="3">
    <source>
        <dbReference type="ARBA" id="ARBA00022737"/>
    </source>
</evidence>
<accession>A0A814V6Q4</accession>
<keyword evidence="3" id="KW-0677">Repeat</keyword>
<comment type="similarity">
    <text evidence="5">Belongs to the UNR family.</text>
</comment>
<sequence length="836" mass="94395">MFCFDKTSVDSAEEQTTNLPSNISNSHSRKAMSNPNSIEDSIPNKSQRELGIIEKLCSTYGFVYCCHRDGRYFFHFSEYKNDIQQAKIGDVVEFETTIDKRKQKPVAVNITPASPEIVGENRVEGAIAVVARQPLNNGFDHLNYMPDGKVTYVKKGETYFLPYGISDLQDSSKAVQVGDQVTFNVSQDRRTNQFFARNIVVTQRGPPVVSTAKRFRGVISTMKDSFGFIEREDALKEIFFHITEFGNNIAPNTIQPGVEVEFDIQNRLNKDLASNITILPKGTVQFDEIDTALHIGRITQPLQMKTKKSSDILSGRLLYDAPDKKMSELPFGERDRCGLYTLLENDIVQFVIARDKRDGMTRATQISLLDQSFLKTKEHREVGTVLQLVDNKSGYIKCITSDQVVPFRFSEVMKDDFQIIEGGPLEFSLALNPHNGDIPHAIRIKLLTKDNFRSMINDHEFRVIGVVERDAQENHTSSDNKSQQANGNDSITIPSSRQHEPGVIRYLWDDKEATIQFSTTNISGTTALFCGDKVEFTLTLGNKFATDVTLLERNRLRGWIAIIRDGKGFIEEANVSGNIEPILFTINSFTGDNIQIELGDELEFSVRKVSNRPVAENILKVSSTLSTLYSVLPSTHRGRVVSPVRLITIDECEILGRIQKITDDGTPGECYTYSITGVKNKRVILLPNDAVTFSVAVGRDYSKRAVNIVLENETRKGKIDTVKGQFGFIDFPCEENKKIFFHNSEVDGGFELRTGDEVEFYAQYNVKTYKPCASRLRRVNNLQRPDRLITKLKTINFDENTRQKLIIVRQPRNADEKSKGFTNARVERTPGVLIKS</sequence>
<keyword evidence="4" id="KW-0694">RNA-binding</keyword>
<dbReference type="GO" id="GO:0003723">
    <property type="term" value="F:RNA binding"/>
    <property type="evidence" value="ECO:0007669"/>
    <property type="project" value="UniProtKB-KW"/>
</dbReference>
<dbReference type="PROSITE" id="PS51857">
    <property type="entry name" value="CSD_2"/>
    <property type="match status" value="2"/>
</dbReference>
<dbReference type="PANTHER" id="PTHR12913">
    <property type="entry name" value="UNR PROTEIN N-RAS UPSTREAM GENE PROTEIN"/>
    <property type="match status" value="1"/>
</dbReference>
<organism evidence="8 9">
    <name type="scientific">Adineta ricciae</name>
    <name type="common">Rotifer</name>
    <dbReference type="NCBI Taxonomy" id="249248"/>
    <lineage>
        <taxon>Eukaryota</taxon>
        <taxon>Metazoa</taxon>
        <taxon>Spiralia</taxon>
        <taxon>Gnathifera</taxon>
        <taxon>Rotifera</taxon>
        <taxon>Eurotatoria</taxon>
        <taxon>Bdelloidea</taxon>
        <taxon>Adinetida</taxon>
        <taxon>Adinetidae</taxon>
        <taxon>Adineta</taxon>
    </lineage>
</organism>
<dbReference type="Gene3D" id="2.40.50.140">
    <property type="entry name" value="Nucleic acid-binding proteins"/>
    <property type="match status" value="6"/>
</dbReference>
<dbReference type="PANTHER" id="PTHR12913:SF1">
    <property type="entry name" value="COLD SHOCK DOMAIN-CONTAINING PROTEIN E1"/>
    <property type="match status" value="1"/>
</dbReference>
<dbReference type="EMBL" id="CAJNOJ010000138">
    <property type="protein sequence ID" value="CAF1182745.1"/>
    <property type="molecule type" value="Genomic_DNA"/>
</dbReference>
<dbReference type="InterPro" id="IPR012340">
    <property type="entry name" value="NA-bd_OB-fold"/>
</dbReference>
<dbReference type="SMART" id="SM00357">
    <property type="entry name" value="CSP"/>
    <property type="match status" value="4"/>
</dbReference>
<proteinExistence type="inferred from homology"/>
<evidence type="ECO:0000256" key="5">
    <source>
        <dbReference type="ARBA" id="ARBA00044751"/>
    </source>
</evidence>
<feature type="domain" description="CSD" evidence="7">
    <location>
        <begin position="48"/>
        <end position="112"/>
    </location>
</feature>
<reference evidence="8" key="1">
    <citation type="submission" date="2021-02" db="EMBL/GenBank/DDBJ databases">
        <authorList>
            <person name="Nowell W R."/>
        </authorList>
    </citation>
    <scope>NUCLEOTIDE SEQUENCE</scope>
</reference>
<dbReference type="InterPro" id="IPR019844">
    <property type="entry name" value="CSD_CS"/>
</dbReference>
<evidence type="ECO:0000259" key="7">
    <source>
        <dbReference type="PROSITE" id="PS51857"/>
    </source>
</evidence>
<dbReference type="SUPFAM" id="SSF50249">
    <property type="entry name" value="Nucleic acid-binding proteins"/>
    <property type="match status" value="3"/>
</dbReference>
<evidence type="ECO:0000256" key="1">
    <source>
        <dbReference type="ARBA" id="ARBA00004496"/>
    </source>
</evidence>
<dbReference type="PROSITE" id="PS00352">
    <property type="entry name" value="CSD_1"/>
    <property type="match status" value="1"/>
</dbReference>
<comment type="caution">
    <text evidence="8">The sequence shown here is derived from an EMBL/GenBank/DDBJ whole genome shotgun (WGS) entry which is preliminary data.</text>
</comment>
<evidence type="ECO:0000256" key="4">
    <source>
        <dbReference type="ARBA" id="ARBA00022884"/>
    </source>
</evidence>
<dbReference type="Pfam" id="PF00313">
    <property type="entry name" value="CSD"/>
    <property type="match status" value="3"/>
</dbReference>